<dbReference type="Proteomes" id="UP000693738">
    <property type="component" value="Unassembled WGS sequence"/>
</dbReference>
<dbReference type="InterPro" id="IPR023631">
    <property type="entry name" value="Amidase_dom"/>
</dbReference>
<dbReference type="PANTHER" id="PTHR46310:SF7">
    <property type="entry name" value="AMIDASE 1"/>
    <property type="match status" value="1"/>
</dbReference>
<proteinExistence type="predicted"/>
<feature type="domain" description="Amidase" evidence="1">
    <location>
        <begin position="35"/>
        <end position="194"/>
    </location>
</feature>
<reference evidence="2" key="1">
    <citation type="submission" date="2021-05" db="EMBL/GenBank/DDBJ databases">
        <authorList>
            <person name="Khan N."/>
        </authorList>
    </citation>
    <scope>NUCLEOTIDE SEQUENCE</scope>
</reference>
<comment type="caution">
    <text evidence="2">The sequence shown here is derived from an EMBL/GenBank/DDBJ whole genome shotgun (WGS) entry which is preliminary data.</text>
</comment>
<dbReference type="AlphaFoldDB" id="A0A8J2NDH8"/>
<organism evidence="2 3">
    <name type="scientific">Fusarium equiseti</name>
    <name type="common">Fusarium scirpi</name>
    <dbReference type="NCBI Taxonomy" id="61235"/>
    <lineage>
        <taxon>Eukaryota</taxon>
        <taxon>Fungi</taxon>
        <taxon>Dikarya</taxon>
        <taxon>Ascomycota</taxon>
        <taxon>Pezizomycotina</taxon>
        <taxon>Sordariomycetes</taxon>
        <taxon>Hypocreomycetidae</taxon>
        <taxon>Hypocreales</taxon>
        <taxon>Nectriaceae</taxon>
        <taxon>Fusarium</taxon>
        <taxon>Fusarium incarnatum-equiseti species complex</taxon>
    </lineage>
</organism>
<evidence type="ECO:0000259" key="1">
    <source>
        <dbReference type="Pfam" id="PF01425"/>
    </source>
</evidence>
<accession>A0A8J2NDH8</accession>
<protein>
    <recommendedName>
        <fullName evidence="1">Amidase domain-containing protein</fullName>
    </recommendedName>
</protein>
<gene>
    <name evidence="2" type="ORF">FEQUK3_LOCUS5671</name>
</gene>
<name>A0A8J2NDH8_FUSEQ</name>
<dbReference type="Pfam" id="PF01425">
    <property type="entry name" value="Amidase"/>
    <property type="match status" value="1"/>
</dbReference>
<evidence type="ECO:0000313" key="3">
    <source>
        <dbReference type="Proteomes" id="UP000693738"/>
    </source>
</evidence>
<evidence type="ECO:0000313" key="2">
    <source>
        <dbReference type="EMBL" id="CAG7559972.1"/>
    </source>
</evidence>
<dbReference type="PANTHER" id="PTHR46310">
    <property type="entry name" value="AMIDASE 1"/>
    <property type="match status" value="1"/>
</dbReference>
<dbReference type="EMBL" id="CAJSTJ010000131">
    <property type="protein sequence ID" value="CAG7559972.1"/>
    <property type="molecule type" value="Genomic_DNA"/>
</dbReference>
<sequence>MLANFNCTDLAILDAQGGIDARAAVPSRCYFNPTKDRPLEGARIAVKDNIDVAGHKSTLCNRAWEDLYPPAEKHAACVQKVIDAGAIIVGKVKLQAMDMREEPLGCVDFSAPFNPRGDGHQGPSGSSHASAASVASYEWLDYSFGSDTNGGGRKPAHHNDCFSIRPTTRRTDNAGIIGHFDKFDMPVFFGRDITKFYDFIGAWYVDLSMLQGPYISYRSFKILYPLDYLPTSNEAQTSAIHKFINGLEKALKAKRTKISLADQWAKDLPDGDDNADLAKYLELGRLPATSVWNTC</sequence>